<comment type="caution">
    <text evidence="5">The sequence shown here is derived from an EMBL/GenBank/DDBJ whole genome shotgun (WGS) entry which is preliminary data.</text>
</comment>
<dbReference type="GO" id="GO:0005524">
    <property type="term" value="F:ATP binding"/>
    <property type="evidence" value="ECO:0007669"/>
    <property type="project" value="UniProtKB-KW"/>
</dbReference>
<dbReference type="InterPro" id="IPR003593">
    <property type="entry name" value="AAA+_ATPase"/>
</dbReference>
<dbReference type="InterPro" id="IPR050168">
    <property type="entry name" value="AAA_ATPase_domain"/>
</dbReference>
<evidence type="ECO:0000313" key="6">
    <source>
        <dbReference type="Proteomes" id="UP001295423"/>
    </source>
</evidence>
<dbReference type="AlphaFoldDB" id="A0AAD2CG55"/>
<feature type="domain" description="AAA+ ATPase" evidence="4">
    <location>
        <begin position="210"/>
        <end position="342"/>
    </location>
</feature>
<keyword evidence="2" id="KW-0067">ATP-binding</keyword>
<keyword evidence="6" id="KW-1185">Reference proteome</keyword>
<evidence type="ECO:0000256" key="3">
    <source>
        <dbReference type="ARBA" id="ARBA00023054"/>
    </source>
</evidence>
<dbReference type="GO" id="GO:0016887">
    <property type="term" value="F:ATP hydrolysis activity"/>
    <property type="evidence" value="ECO:0007669"/>
    <property type="project" value="InterPro"/>
</dbReference>
<dbReference type="PANTHER" id="PTHR23077:SF117">
    <property type="entry name" value="AAA+ ATPASE DOMAIN-CONTAINING PROTEIN"/>
    <property type="match status" value="1"/>
</dbReference>
<dbReference type="InterPro" id="IPR027417">
    <property type="entry name" value="P-loop_NTPase"/>
</dbReference>
<evidence type="ECO:0000313" key="5">
    <source>
        <dbReference type="EMBL" id="CAJ1931505.1"/>
    </source>
</evidence>
<dbReference type="InterPro" id="IPR003959">
    <property type="entry name" value="ATPase_AAA_core"/>
</dbReference>
<dbReference type="SUPFAM" id="SSF52540">
    <property type="entry name" value="P-loop containing nucleoside triphosphate hydrolases"/>
    <property type="match status" value="2"/>
</dbReference>
<evidence type="ECO:0000259" key="4">
    <source>
        <dbReference type="SMART" id="SM00382"/>
    </source>
</evidence>
<organism evidence="5 6">
    <name type="scientific">Cylindrotheca closterium</name>
    <dbReference type="NCBI Taxonomy" id="2856"/>
    <lineage>
        <taxon>Eukaryota</taxon>
        <taxon>Sar</taxon>
        <taxon>Stramenopiles</taxon>
        <taxon>Ochrophyta</taxon>
        <taxon>Bacillariophyta</taxon>
        <taxon>Bacillariophyceae</taxon>
        <taxon>Bacillariophycidae</taxon>
        <taxon>Bacillariales</taxon>
        <taxon>Bacillariaceae</taxon>
        <taxon>Cylindrotheca</taxon>
    </lineage>
</organism>
<dbReference type="Pfam" id="PF00004">
    <property type="entry name" value="AAA"/>
    <property type="match status" value="2"/>
</dbReference>
<dbReference type="Proteomes" id="UP001295423">
    <property type="component" value="Unassembled WGS sequence"/>
</dbReference>
<feature type="domain" description="AAA+ ATPase" evidence="4">
    <location>
        <begin position="477"/>
        <end position="620"/>
    </location>
</feature>
<evidence type="ECO:0000256" key="2">
    <source>
        <dbReference type="ARBA" id="ARBA00022840"/>
    </source>
</evidence>
<dbReference type="EMBL" id="CAKOGP040000156">
    <property type="protein sequence ID" value="CAJ1931505.1"/>
    <property type="molecule type" value="Genomic_DNA"/>
</dbReference>
<dbReference type="FunFam" id="3.40.50.300:FF:001025">
    <property type="entry name" value="ATPase family, AAA domain-containing 2B"/>
    <property type="match status" value="1"/>
</dbReference>
<proteinExistence type="predicted"/>
<keyword evidence="1" id="KW-0547">Nucleotide-binding</keyword>
<protein>
    <recommendedName>
        <fullName evidence="4">AAA+ ATPase domain-containing protein</fullName>
    </recommendedName>
</protein>
<keyword evidence="3" id="KW-0175">Coiled coil</keyword>
<sequence length="715" mass="78754">MVEQSSLYFDETILIVSKRSSECSAQIVSDLVSNLDSEFDAWSVSLPPQSNQDTCVAHAIIDRQIDIKSGSLLTRKLPLLLSFQSRPAHLLSISVEVVSRRTAISNGSADALFNADLKRQLVGKVFLQSSDELFIDLKNARLQVKTVTLREKLQTPTFRFVIVVHSTRITIQNKQNISLTSGDRYNPSDPSHVAKLLIDTFQCVKKRIPIPRTFLLSGNPGVGKTFSVKAAYTQCACFVKMVSLRGSELLQNDSNPARALEREFKNALSVASNSVVLLFLDECDALVSVDCVASALAMLLDRLSKYGEQLIVVGATNRIDSIPIWLRRAGRFDCEIPVLPPTAEQRNEVLLQLFREKTTEHMGEKDRDEILRISENTVGYVPADLQALVNRAIFLRHKEETWSNRKYVYSSSVVDYLEGATQDVGASSLRDAAFCKPPNADWNDVVGDPGGAKTALRQAVEWPRQKKGAFEDLGLTPPRGILLHGPPGCSKTTLARAAAGASGVGFLSMNPAQVYASPFVGEAERLVRRSFILARAAAPCILFFDEVDSLFGNGNQSRGNSAEARVLSTFLNEMDGVDNNNKSDCALLVLGATNRPWALDSALLRPGRLGDKIVYVPPPDHHAKKLILQMQIPGGEDIDFEAMAVMCGTMTGAEIIGACQTAKMRMLRDMTVHEDDTAPNQKFEQDYLVDAIHAVKPFLSNPKNLDHFRSFDNND</sequence>
<dbReference type="SMART" id="SM00382">
    <property type="entry name" value="AAA"/>
    <property type="match status" value="2"/>
</dbReference>
<dbReference type="Gene3D" id="1.10.8.60">
    <property type="match status" value="2"/>
</dbReference>
<dbReference type="PANTHER" id="PTHR23077">
    <property type="entry name" value="AAA-FAMILY ATPASE"/>
    <property type="match status" value="1"/>
</dbReference>
<dbReference type="InterPro" id="IPR003960">
    <property type="entry name" value="ATPase_AAA_CS"/>
</dbReference>
<dbReference type="PROSITE" id="PS00674">
    <property type="entry name" value="AAA"/>
    <property type="match status" value="1"/>
</dbReference>
<gene>
    <name evidence="5" type="ORF">CYCCA115_LOCUS2419</name>
</gene>
<accession>A0AAD2CG55</accession>
<reference evidence="5" key="1">
    <citation type="submission" date="2023-08" db="EMBL/GenBank/DDBJ databases">
        <authorList>
            <person name="Audoor S."/>
            <person name="Bilcke G."/>
        </authorList>
    </citation>
    <scope>NUCLEOTIDE SEQUENCE</scope>
</reference>
<evidence type="ECO:0000256" key="1">
    <source>
        <dbReference type="ARBA" id="ARBA00022741"/>
    </source>
</evidence>
<name>A0AAD2CG55_9STRA</name>
<dbReference type="Gene3D" id="3.40.50.300">
    <property type="entry name" value="P-loop containing nucleotide triphosphate hydrolases"/>
    <property type="match status" value="2"/>
</dbReference>